<dbReference type="OrthoDB" id="9772751at2"/>
<evidence type="ECO:0000313" key="2">
    <source>
        <dbReference type="EMBL" id="KPL84539.1"/>
    </source>
</evidence>
<gene>
    <name evidence="2" type="ORF">SE15_05520</name>
</gene>
<keyword evidence="3" id="KW-1185">Reference proteome</keyword>
<dbReference type="SUPFAM" id="SSF53335">
    <property type="entry name" value="S-adenosyl-L-methionine-dependent methyltransferases"/>
    <property type="match status" value="1"/>
</dbReference>
<protein>
    <recommendedName>
        <fullName evidence="1">Methyltransferase domain-containing protein</fullName>
    </recommendedName>
</protein>
<reference evidence="2 3" key="1">
    <citation type="submission" date="2015-07" db="EMBL/GenBank/DDBJ databases">
        <title>Whole genome sequence of Thermanaerothrix daxensis DSM 23592.</title>
        <authorList>
            <person name="Hemp J."/>
            <person name="Ward L.M."/>
            <person name="Pace L.A."/>
            <person name="Fischer W.W."/>
        </authorList>
    </citation>
    <scope>NUCLEOTIDE SEQUENCE [LARGE SCALE GENOMIC DNA]</scope>
    <source>
        <strain evidence="2 3">GNS-1</strain>
    </source>
</reference>
<sequence>MKYDYRETSRDLLTRIDIHARYGSRDIDQWMLEVLPIKKGDRILDVGCGAGKQCFVFFNHLQGEAEIIGGDVNEELLTQARQESQKRSAPIQFTYLDFNRPFAFPDDYFDVVSCCFAIYYAENIPFTVAEMHRVLKPGGHLFTTGPMPNNKQIFYEIIHEATQKPIPPMPGSSRYASEIYATIQKLFAKVELHIFENPLTFESVEPFLEYTRASLSEDRRLWKGLFEGKEDFERVMDQIAQVATRRLEREGKLVMTKVVGGILATK</sequence>
<dbReference type="GO" id="GO:0008757">
    <property type="term" value="F:S-adenosylmethionine-dependent methyltransferase activity"/>
    <property type="evidence" value="ECO:0007669"/>
    <property type="project" value="InterPro"/>
</dbReference>
<dbReference type="PANTHER" id="PTHR42912">
    <property type="entry name" value="METHYLTRANSFERASE"/>
    <property type="match status" value="1"/>
</dbReference>
<feature type="domain" description="Methyltransferase" evidence="1">
    <location>
        <begin position="37"/>
        <end position="147"/>
    </location>
</feature>
<dbReference type="InterPro" id="IPR029063">
    <property type="entry name" value="SAM-dependent_MTases_sf"/>
</dbReference>
<comment type="caution">
    <text evidence="2">The sequence shown here is derived from an EMBL/GenBank/DDBJ whole genome shotgun (WGS) entry which is preliminary data.</text>
</comment>
<dbReference type="RefSeq" id="WP_054521078.1">
    <property type="nucleotide sequence ID" value="NZ_LGKO01000002.1"/>
</dbReference>
<accession>A0A0P6XY35</accession>
<dbReference type="Gene3D" id="3.40.50.150">
    <property type="entry name" value="Vaccinia Virus protein VP39"/>
    <property type="match status" value="1"/>
</dbReference>
<dbReference type="InterPro" id="IPR050508">
    <property type="entry name" value="Methyltransf_Superfamily"/>
</dbReference>
<dbReference type="EMBL" id="LGKO01000002">
    <property type="protein sequence ID" value="KPL84539.1"/>
    <property type="molecule type" value="Genomic_DNA"/>
</dbReference>
<dbReference type="STRING" id="869279.SE15_05520"/>
<evidence type="ECO:0000259" key="1">
    <source>
        <dbReference type="Pfam" id="PF13847"/>
    </source>
</evidence>
<dbReference type="AlphaFoldDB" id="A0A0P6XY35"/>
<dbReference type="CDD" id="cd02440">
    <property type="entry name" value="AdoMet_MTases"/>
    <property type="match status" value="1"/>
</dbReference>
<proteinExistence type="predicted"/>
<dbReference type="Proteomes" id="UP000050544">
    <property type="component" value="Unassembled WGS sequence"/>
</dbReference>
<name>A0A0P6XY35_9CHLR</name>
<dbReference type="InterPro" id="IPR025714">
    <property type="entry name" value="Methyltranfer_dom"/>
</dbReference>
<evidence type="ECO:0000313" key="3">
    <source>
        <dbReference type="Proteomes" id="UP000050544"/>
    </source>
</evidence>
<dbReference type="Pfam" id="PF13847">
    <property type="entry name" value="Methyltransf_31"/>
    <property type="match status" value="1"/>
</dbReference>
<organism evidence="2 3">
    <name type="scientific">Thermanaerothrix daxensis</name>
    <dbReference type="NCBI Taxonomy" id="869279"/>
    <lineage>
        <taxon>Bacteria</taxon>
        <taxon>Bacillati</taxon>
        <taxon>Chloroflexota</taxon>
        <taxon>Anaerolineae</taxon>
        <taxon>Anaerolineales</taxon>
        <taxon>Anaerolineaceae</taxon>
        <taxon>Thermanaerothrix</taxon>
    </lineage>
</organism>